<sequence length="268" mass="29962">MNTPIKEEIVKPEIKIREYTLPSLDLLDNHESEEDLLKNEESTAARTELINTIFEDLNIGAKVVGHTIGPSVTRYDIQMDRNVSVSSMARYINDISIRLGGVATRFEALVIGKATSGLEIPNEYRTNVGLKEALEKMPTGGRFNRDIPFGKNISGELIYANLGDLPHMLVAGSTGSGKSIFVHTLLMSLIMRNRPDELKLLVVDPKRVELSNYADIPHLICPIITDSRKAKVAFNKLVDEMERRYGVFQEARVSKISQYNDFAKSKGL</sequence>
<evidence type="ECO:0000256" key="3">
    <source>
        <dbReference type="ARBA" id="ARBA00022840"/>
    </source>
</evidence>
<proteinExistence type="inferred from homology"/>
<dbReference type="InterPro" id="IPR002543">
    <property type="entry name" value="FtsK_dom"/>
</dbReference>
<protein>
    <submittedName>
        <fullName evidence="7">DNA translocase FtsK</fullName>
    </submittedName>
</protein>
<keyword evidence="2 5" id="KW-0547">Nucleotide-binding</keyword>
<dbReference type="Gene3D" id="3.40.50.300">
    <property type="entry name" value="P-loop containing nucleotide triphosphate hydrolases"/>
    <property type="match status" value="1"/>
</dbReference>
<evidence type="ECO:0000256" key="1">
    <source>
        <dbReference type="ARBA" id="ARBA00006474"/>
    </source>
</evidence>
<dbReference type="GO" id="GO:0005524">
    <property type="term" value="F:ATP binding"/>
    <property type="evidence" value="ECO:0007669"/>
    <property type="project" value="UniProtKB-UniRule"/>
</dbReference>
<gene>
    <name evidence="7" type="ORF">GX618_03890</name>
</gene>
<dbReference type="SUPFAM" id="SSF52540">
    <property type="entry name" value="P-loop containing nucleoside triphosphate hydrolases"/>
    <property type="match status" value="1"/>
</dbReference>
<dbReference type="InterPro" id="IPR041027">
    <property type="entry name" value="FtsK_alpha"/>
</dbReference>
<evidence type="ECO:0000259" key="6">
    <source>
        <dbReference type="PROSITE" id="PS50901"/>
    </source>
</evidence>
<dbReference type="AlphaFoldDB" id="A0A847ETT1"/>
<name>A0A847ETT1_9BACT</name>
<accession>A0A847ETT1</accession>
<dbReference type="Gene3D" id="3.30.980.40">
    <property type="match status" value="1"/>
</dbReference>
<dbReference type="PROSITE" id="PS50901">
    <property type="entry name" value="FTSK"/>
    <property type="match status" value="1"/>
</dbReference>
<evidence type="ECO:0000256" key="2">
    <source>
        <dbReference type="ARBA" id="ARBA00022741"/>
    </source>
</evidence>
<feature type="domain" description="FtsK" evidence="6">
    <location>
        <begin position="155"/>
        <end position="268"/>
    </location>
</feature>
<dbReference type="Pfam" id="PF01580">
    <property type="entry name" value="FtsK_SpoIIIE"/>
    <property type="match status" value="1"/>
</dbReference>
<dbReference type="InterPro" id="IPR050206">
    <property type="entry name" value="FtsK/SpoIIIE/SftA"/>
</dbReference>
<dbReference type="Proteomes" id="UP000554004">
    <property type="component" value="Unassembled WGS sequence"/>
</dbReference>
<feature type="non-terminal residue" evidence="7">
    <location>
        <position position="268"/>
    </location>
</feature>
<evidence type="ECO:0000313" key="8">
    <source>
        <dbReference type="Proteomes" id="UP000554004"/>
    </source>
</evidence>
<evidence type="ECO:0000256" key="5">
    <source>
        <dbReference type="PROSITE-ProRule" id="PRU00289"/>
    </source>
</evidence>
<reference evidence="7 8" key="1">
    <citation type="journal article" date="2020" name="Biotechnol. Biofuels">
        <title>New insights from the biogas microbiome by comprehensive genome-resolved metagenomics of nearly 1600 species originating from multiple anaerobic digesters.</title>
        <authorList>
            <person name="Campanaro S."/>
            <person name="Treu L."/>
            <person name="Rodriguez-R L.M."/>
            <person name="Kovalovszki A."/>
            <person name="Ziels R.M."/>
            <person name="Maus I."/>
            <person name="Zhu X."/>
            <person name="Kougias P.G."/>
            <person name="Basile A."/>
            <person name="Luo G."/>
            <person name="Schluter A."/>
            <person name="Konstantinidis K.T."/>
            <person name="Angelidaki I."/>
        </authorList>
    </citation>
    <scope>NUCLEOTIDE SEQUENCE [LARGE SCALE GENOMIC DNA]</scope>
    <source>
        <strain evidence="7">AS06rmzACSIP_421</strain>
    </source>
</reference>
<organism evidence="7 8">
    <name type="scientific">Candidatus Dojkabacteria bacterium</name>
    <dbReference type="NCBI Taxonomy" id="2099670"/>
    <lineage>
        <taxon>Bacteria</taxon>
        <taxon>Candidatus Dojkabacteria</taxon>
    </lineage>
</organism>
<dbReference type="PANTHER" id="PTHR22683:SF41">
    <property type="entry name" value="DNA TRANSLOCASE FTSK"/>
    <property type="match status" value="1"/>
</dbReference>
<dbReference type="InterPro" id="IPR027417">
    <property type="entry name" value="P-loop_NTPase"/>
</dbReference>
<dbReference type="Pfam" id="PF17854">
    <property type="entry name" value="FtsK_alpha"/>
    <property type="match status" value="1"/>
</dbReference>
<comment type="caution">
    <text evidence="7">The sequence shown here is derived from an EMBL/GenBank/DDBJ whole genome shotgun (WGS) entry which is preliminary data.</text>
</comment>
<dbReference type="EMBL" id="JAAZAL010000145">
    <property type="protein sequence ID" value="NLE31383.1"/>
    <property type="molecule type" value="Genomic_DNA"/>
</dbReference>
<keyword evidence="3 5" id="KW-0067">ATP-binding</keyword>
<dbReference type="PANTHER" id="PTHR22683">
    <property type="entry name" value="SPORULATION PROTEIN RELATED"/>
    <property type="match status" value="1"/>
</dbReference>
<dbReference type="GO" id="GO:0003677">
    <property type="term" value="F:DNA binding"/>
    <property type="evidence" value="ECO:0007669"/>
    <property type="project" value="UniProtKB-KW"/>
</dbReference>
<feature type="binding site" evidence="5">
    <location>
        <begin position="172"/>
        <end position="179"/>
    </location>
    <ligand>
        <name>ATP</name>
        <dbReference type="ChEBI" id="CHEBI:30616"/>
    </ligand>
</feature>
<comment type="similarity">
    <text evidence="1">Belongs to the FtsK/SpoIIIE/SftA family.</text>
</comment>
<evidence type="ECO:0000313" key="7">
    <source>
        <dbReference type="EMBL" id="NLE31383.1"/>
    </source>
</evidence>
<evidence type="ECO:0000256" key="4">
    <source>
        <dbReference type="ARBA" id="ARBA00023125"/>
    </source>
</evidence>
<keyword evidence="4" id="KW-0238">DNA-binding</keyword>